<evidence type="ECO:0000313" key="1">
    <source>
        <dbReference type="EMBL" id="RYJ44461.1"/>
    </source>
</evidence>
<dbReference type="PROSITE" id="PS51257">
    <property type="entry name" value="PROKAR_LIPOPROTEIN"/>
    <property type="match status" value="1"/>
</dbReference>
<comment type="caution">
    <text evidence="1">The sequence shown here is derived from an EMBL/GenBank/DDBJ whole genome shotgun (WGS) entry which is preliminary data.</text>
</comment>
<dbReference type="AlphaFoldDB" id="A0A444WF28"/>
<evidence type="ECO:0008006" key="3">
    <source>
        <dbReference type="Google" id="ProtNLM"/>
    </source>
</evidence>
<evidence type="ECO:0000313" key="2">
    <source>
        <dbReference type="Proteomes" id="UP000289775"/>
    </source>
</evidence>
<name>A0A444WF28_9FLAO</name>
<dbReference type="RefSeq" id="WP_129750221.1">
    <property type="nucleotide sequence ID" value="NZ_JUIW01000003.1"/>
</dbReference>
<keyword evidence="2" id="KW-1185">Reference proteome</keyword>
<dbReference type="Proteomes" id="UP000289775">
    <property type="component" value="Unassembled WGS sequence"/>
</dbReference>
<reference evidence="1 2" key="1">
    <citation type="submission" date="2014-12" db="EMBL/GenBank/DDBJ databases">
        <title>Genome sequence of Flavobacterium beibuense RSKm HC5.</title>
        <authorList>
            <person name="Kim J.F."/>
            <person name="Song J.Y."/>
            <person name="Kwak M.-J."/>
            <person name="Lee S.-W."/>
        </authorList>
    </citation>
    <scope>NUCLEOTIDE SEQUENCE [LARGE SCALE GENOMIC DNA]</scope>
    <source>
        <strain evidence="1 2">RSKm HC5</strain>
    </source>
</reference>
<sequence length="221" mass="25052">MYKLLFLFLGVTLISCNNNETANNIINEKYSREQLLVTTLYYKIKNDKHVQEVREIKDSASVFREQIKLISDNLKQESGFLGLTAIAITKSEGITKICDKGFCAWNFSETEYYQPDKNIRIAFGDLAVDTPATLSSRVVSSANPQPLFIKVTINLEDKQDIRAASGTYMNELVLFFDSNAIELADYAPQDHDGKIRTLSSPATKGYYQIQKETDSLYFIDL</sequence>
<dbReference type="EMBL" id="JUIW01000003">
    <property type="protein sequence ID" value="RYJ44461.1"/>
    <property type="molecule type" value="Genomic_DNA"/>
</dbReference>
<gene>
    <name evidence="1" type="ORF">NU09_1071</name>
</gene>
<proteinExistence type="predicted"/>
<organism evidence="1 2">
    <name type="scientific">Flavobacterium beibuense</name>
    <dbReference type="NCBI Taxonomy" id="657326"/>
    <lineage>
        <taxon>Bacteria</taxon>
        <taxon>Pseudomonadati</taxon>
        <taxon>Bacteroidota</taxon>
        <taxon>Flavobacteriia</taxon>
        <taxon>Flavobacteriales</taxon>
        <taxon>Flavobacteriaceae</taxon>
        <taxon>Flavobacterium</taxon>
    </lineage>
</organism>
<accession>A0A444WF28</accession>
<protein>
    <recommendedName>
        <fullName evidence="3">Lipoprotein</fullName>
    </recommendedName>
</protein>